<comment type="function">
    <text evidence="7">Reversible hydration of carbon dioxide.</text>
</comment>
<reference evidence="8 9" key="1">
    <citation type="submission" date="2016-10" db="EMBL/GenBank/DDBJ databases">
        <authorList>
            <person name="de Groot N.N."/>
        </authorList>
    </citation>
    <scope>NUCLEOTIDE SEQUENCE [LARGE SCALE GENOMIC DNA]</scope>
    <source>
        <strain evidence="8 9">HL3</strain>
    </source>
</reference>
<dbReference type="FunFam" id="3.40.1050.10:FF:000001">
    <property type="entry name" value="Carbonic anhydrase"/>
    <property type="match status" value="1"/>
</dbReference>
<dbReference type="Proteomes" id="UP000198611">
    <property type="component" value="Unassembled WGS sequence"/>
</dbReference>
<evidence type="ECO:0000256" key="3">
    <source>
        <dbReference type="ARBA" id="ARBA00022833"/>
    </source>
</evidence>
<keyword evidence="2 6" id="KW-0479">Metal-binding</keyword>
<feature type="binding site" evidence="6">
    <location>
        <position position="51"/>
    </location>
    <ligand>
        <name>Zn(2+)</name>
        <dbReference type="ChEBI" id="CHEBI:29105"/>
    </ligand>
</feature>
<gene>
    <name evidence="8" type="ORF">SAMN05660831_00878</name>
</gene>
<comment type="catalytic activity">
    <reaction evidence="5 7">
        <text>hydrogencarbonate + H(+) = CO2 + H2O</text>
        <dbReference type="Rhea" id="RHEA:10748"/>
        <dbReference type="ChEBI" id="CHEBI:15377"/>
        <dbReference type="ChEBI" id="CHEBI:15378"/>
        <dbReference type="ChEBI" id="CHEBI:16526"/>
        <dbReference type="ChEBI" id="CHEBI:17544"/>
        <dbReference type="EC" id="4.2.1.1"/>
    </reaction>
</comment>
<feature type="binding site" evidence="6">
    <location>
        <position position="107"/>
    </location>
    <ligand>
        <name>Zn(2+)</name>
        <dbReference type="ChEBI" id="CHEBI:29105"/>
    </ligand>
</feature>
<organism evidence="8 9">
    <name type="scientific">Thiohalospira halophila DSM 15071</name>
    <dbReference type="NCBI Taxonomy" id="1123397"/>
    <lineage>
        <taxon>Bacteria</taxon>
        <taxon>Pseudomonadati</taxon>
        <taxon>Pseudomonadota</taxon>
        <taxon>Gammaproteobacteria</taxon>
        <taxon>Thiohalospirales</taxon>
        <taxon>Thiohalospiraceae</taxon>
        <taxon>Thiohalospira</taxon>
    </lineage>
</organism>
<dbReference type="GO" id="GO:0015976">
    <property type="term" value="P:carbon utilization"/>
    <property type="evidence" value="ECO:0007669"/>
    <property type="project" value="InterPro"/>
</dbReference>
<keyword evidence="9" id="KW-1185">Reference proteome</keyword>
<dbReference type="PANTHER" id="PTHR11002:SF76">
    <property type="entry name" value="CARBONIC ANHYDRASE"/>
    <property type="match status" value="1"/>
</dbReference>
<comment type="cofactor">
    <cofactor evidence="6">
        <name>Zn(2+)</name>
        <dbReference type="ChEBI" id="CHEBI:29105"/>
    </cofactor>
    <text evidence="6">Binds 1 zinc ion per subunit.</text>
</comment>
<keyword evidence="3 6" id="KW-0862">Zinc</keyword>
<dbReference type="CDD" id="cd00883">
    <property type="entry name" value="beta_CA_cladeA"/>
    <property type="match status" value="1"/>
</dbReference>
<dbReference type="Pfam" id="PF00484">
    <property type="entry name" value="Pro_CA"/>
    <property type="match status" value="1"/>
</dbReference>
<dbReference type="GO" id="GO:0008270">
    <property type="term" value="F:zinc ion binding"/>
    <property type="evidence" value="ECO:0007669"/>
    <property type="project" value="UniProtKB-UniRule"/>
</dbReference>
<protein>
    <recommendedName>
        <fullName evidence="7">Carbonic anhydrase</fullName>
        <ecNumber evidence="7">4.2.1.1</ecNumber>
    </recommendedName>
    <alternativeName>
        <fullName evidence="7">Carbonate dehydratase</fullName>
    </alternativeName>
</protein>
<feature type="binding site" evidence="6">
    <location>
        <position position="53"/>
    </location>
    <ligand>
        <name>Zn(2+)</name>
        <dbReference type="ChEBI" id="CHEBI:29105"/>
    </ligand>
</feature>
<dbReference type="SMART" id="SM00947">
    <property type="entry name" value="Pro_CA"/>
    <property type="match status" value="1"/>
</dbReference>
<dbReference type="EC" id="4.2.1.1" evidence="7"/>
<dbReference type="InterPro" id="IPR036874">
    <property type="entry name" value="Carbonic_anhydrase_sf"/>
</dbReference>
<dbReference type="Gene3D" id="3.40.1050.10">
    <property type="entry name" value="Carbonic anhydrase"/>
    <property type="match status" value="1"/>
</dbReference>
<dbReference type="PANTHER" id="PTHR11002">
    <property type="entry name" value="CARBONIC ANHYDRASE"/>
    <property type="match status" value="1"/>
</dbReference>
<name>A0A1I1PYT7_9GAMM</name>
<comment type="similarity">
    <text evidence="1 7">Belongs to the beta-class carbonic anhydrase family.</text>
</comment>
<sequence>MTGLMKNDPVEDIHELIQRNHRWAEGVAATDPGFFPHLAREQAPDYLWIGCSDSRVPVNQVVNMDPGEIFVHRNIANLVGSNDLNALSVIQFAVEVLQVRHVLVTGHYGCGGIRAALDGREHGLIDNWLEEVRRVARQHADELDALDDFDARVDRLCELNVAAQVESVCRTAAVRGAWERGQELAVHGLIYGLSDGRLQPVGEPRTGVDGD</sequence>
<dbReference type="PROSITE" id="PS00705">
    <property type="entry name" value="PROK_CO2_ANHYDRASE_2"/>
    <property type="match status" value="1"/>
</dbReference>
<evidence type="ECO:0000313" key="9">
    <source>
        <dbReference type="Proteomes" id="UP000198611"/>
    </source>
</evidence>
<dbReference type="STRING" id="1123397.SAMN05660831_00878"/>
<evidence type="ECO:0000256" key="5">
    <source>
        <dbReference type="ARBA" id="ARBA00048348"/>
    </source>
</evidence>
<evidence type="ECO:0000256" key="7">
    <source>
        <dbReference type="RuleBase" id="RU003956"/>
    </source>
</evidence>
<keyword evidence="4 7" id="KW-0456">Lyase</keyword>
<dbReference type="EMBL" id="FOMJ01000002">
    <property type="protein sequence ID" value="SFD14842.1"/>
    <property type="molecule type" value="Genomic_DNA"/>
</dbReference>
<dbReference type="InterPro" id="IPR001765">
    <property type="entry name" value="Carbonic_anhydrase"/>
</dbReference>
<dbReference type="AlphaFoldDB" id="A0A1I1PYT7"/>
<dbReference type="GO" id="GO:0004089">
    <property type="term" value="F:carbonate dehydratase activity"/>
    <property type="evidence" value="ECO:0007669"/>
    <property type="project" value="UniProtKB-UniRule"/>
</dbReference>
<evidence type="ECO:0000256" key="1">
    <source>
        <dbReference type="ARBA" id="ARBA00006217"/>
    </source>
</evidence>
<dbReference type="SUPFAM" id="SSF53056">
    <property type="entry name" value="beta-carbonic anhydrase, cab"/>
    <property type="match status" value="1"/>
</dbReference>
<evidence type="ECO:0000256" key="6">
    <source>
        <dbReference type="PIRSR" id="PIRSR601765-1"/>
    </source>
</evidence>
<proteinExistence type="inferred from homology"/>
<feature type="binding site" evidence="6">
    <location>
        <position position="110"/>
    </location>
    <ligand>
        <name>Zn(2+)</name>
        <dbReference type="ChEBI" id="CHEBI:29105"/>
    </ligand>
</feature>
<evidence type="ECO:0000313" key="8">
    <source>
        <dbReference type="EMBL" id="SFD14842.1"/>
    </source>
</evidence>
<evidence type="ECO:0000256" key="2">
    <source>
        <dbReference type="ARBA" id="ARBA00022723"/>
    </source>
</evidence>
<accession>A0A1I1PYT7</accession>
<evidence type="ECO:0000256" key="4">
    <source>
        <dbReference type="ARBA" id="ARBA00023239"/>
    </source>
</evidence>
<dbReference type="InterPro" id="IPR015892">
    <property type="entry name" value="Carbonic_anhydrase_CS"/>
</dbReference>